<dbReference type="EMBL" id="CP058649">
    <property type="protein sequence ID" value="QUI21588.1"/>
    <property type="molecule type" value="Genomic_DNA"/>
</dbReference>
<dbReference type="InterPro" id="IPR050266">
    <property type="entry name" value="AB_hydrolase_sf"/>
</dbReference>
<dbReference type="GO" id="GO:0016787">
    <property type="term" value="F:hydrolase activity"/>
    <property type="evidence" value="ECO:0007669"/>
    <property type="project" value="UniProtKB-KW"/>
</dbReference>
<dbReference type="AlphaFoldDB" id="A0A8J8MHW1"/>
<protein>
    <submittedName>
        <fullName evidence="2">Alpha/beta hydrolase</fullName>
    </submittedName>
</protein>
<sequence>MRFLEFGNKQNRAIILIHGFLSSWKMWLPQIDFFSKDYYVIVPVLDGHDPEDSPSTFTTIEKASHDIIDHVIHLYGTHIFALCGASLGATIGVNLLAQNKLKVDKAIIDCGPVVPMNKFLLNFFIRIRLHQIQQMKKGSHRFYKTLSASYLPAELVDETFKIGAHMTNATCRNVHESVYNYSLPTSIATCQTDITYWYGSKESMFGKKYAKALLDRLPHAKIKVFEGCQHGELCIGKPQQYIKEAVKFLGT</sequence>
<evidence type="ECO:0000313" key="3">
    <source>
        <dbReference type="Proteomes" id="UP000683246"/>
    </source>
</evidence>
<dbReference type="InterPro" id="IPR029058">
    <property type="entry name" value="AB_hydrolase_fold"/>
</dbReference>
<gene>
    <name evidence="2" type="ORF">HZI73_04460</name>
</gene>
<dbReference type="PANTHER" id="PTHR43798">
    <property type="entry name" value="MONOACYLGLYCEROL LIPASE"/>
    <property type="match status" value="1"/>
</dbReference>
<dbReference type="Pfam" id="PF12697">
    <property type="entry name" value="Abhydrolase_6"/>
    <property type="match status" value="1"/>
</dbReference>
<dbReference type="Gene3D" id="3.40.50.1820">
    <property type="entry name" value="alpha/beta hydrolase"/>
    <property type="match status" value="1"/>
</dbReference>
<name>A0A8J8MHW1_9FIRM</name>
<feature type="domain" description="AB hydrolase-1" evidence="1">
    <location>
        <begin position="14"/>
        <end position="238"/>
    </location>
</feature>
<evidence type="ECO:0000313" key="2">
    <source>
        <dbReference type="EMBL" id="QUI21588.1"/>
    </source>
</evidence>
<keyword evidence="3" id="KW-1185">Reference proteome</keyword>
<evidence type="ECO:0000259" key="1">
    <source>
        <dbReference type="Pfam" id="PF12697"/>
    </source>
</evidence>
<dbReference type="InterPro" id="IPR000073">
    <property type="entry name" value="AB_hydrolase_1"/>
</dbReference>
<proteinExistence type="predicted"/>
<dbReference type="Proteomes" id="UP000683246">
    <property type="component" value="Chromosome"/>
</dbReference>
<keyword evidence="2" id="KW-0378">Hydrolase</keyword>
<dbReference type="SUPFAM" id="SSF53474">
    <property type="entry name" value="alpha/beta-Hydrolases"/>
    <property type="match status" value="1"/>
</dbReference>
<organism evidence="2 3">
    <name type="scientific">Vallitalea pronyensis</name>
    <dbReference type="NCBI Taxonomy" id="1348613"/>
    <lineage>
        <taxon>Bacteria</taxon>
        <taxon>Bacillati</taxon>
        <taxon>Bacillota</taxon>
        <taxon>Clostridia</taxon>
        <taxon>Lachnospirales</taxon>
        <taxon>Vallitaleaceae</taxon>
        <taxon>Vallitalea</taxon>
    </lineage>
</organism>
<dbReference type="RefSeq" id="WP_212697059.1">
    <property type="nucleotide sequence ID" value="NZ_CP058649.1"/>
</dbReference>
<reference evidence="2" key="1">
    <citation type="submission" date="2020-07" db="EMBL/GenBank/DDBJ databases">
        <title>Vallitalea pronyensis genome.</title>
        <authorList>
            <person name="Postec A."/>
        </authorList>
    </citation>
    <scope>NUCLEOTIDE SEQUENCE</scope>
    <source>
        <strain evidence="2">FatNI3</strain>
    </source>
</reference>
<dbReference type="KEGG" id="vpy:HZI73_04460"/>
<accession>A0A8J8MHW1</accession>